<dbReference type="EMBL" id="JBJJXI010000170">
    <property type="protein sequence ID" value="KAL3384534.1"/>
    <property type="molecule type" value="Genomic_DNA"/>
</dbReference>
<gene>
    <name evidence="2" type="ORF">TKK_019633</name>
</gene>
<evidence type="ECO:0000313" key="3">
    <source>
        <dbReference type="Proteomes" id="UP001627154"/>
    </source>
</evidence>
<dbReference type="Proteomes" id="UP001627154">
    <property type="component" value="Unassembled WGS sequence"/>
</dbReference>
<feature type="compositionally biased region" description="Basic and acidic residues" evidence="1">
    <location>
        <begin position="58"/>
        <end position="69"/>
    </location>
</feature>
<organism evidence="2 3">
    <name type="scientific">Trichogramma kaykai</name>
    <dbReference type="NCBI Taxonomy" id="54128"/>
    <lineage>
        <taxon>Eukaryota</taxon>
        <taxon>Metazoa</taxon>
        <taxon>Ecdysozoa</taxon>
        <taxon>Arthropoda</taxon>
        <taxon>Hexapoda</taxon>
        <taxon>Insecta</taxon>
        <taxon>Pterygota</taxon>
        <taxon>Neoptera</taxon>
        <taxon>Endopterygota</taxon>
        <taxon>Hymenoptera</taxon>
        <taxon>Apocrita</taxon>
        <taxon>Proctotrupomorpha</taxon>
        <taxon>Chalcidoidea</taxon>
        <taxon>Trichogrammatidae</taxon>
        <taxon>Trichogramma</taxon>
    </lineage>
</organism>
<keyword evidence="3" id="KW-1185">Reference proteome</keyword>
<name>A0ABD2VVA1_9HYME</name>
<feature type="region of interest" description="Disordered" evidence="1">
    <location>
        <begin position="81"/>
        <end position="101"/>
    </location>
</feature>
<proteinExistence type="predicted"/>
<sequence>MLVTRIERSCEDGCTDVCASLTSTDEQQRKTERERERERERDAFAKKPRTRRLLSRGEGSRSKKNEVLYTGKKGERELDFCSEPSMVAKEDDDEIYAQSLE</sequence>
<evidence type="ECO:0000256" key="1">
    <source>
        <dbReference type="SAM" id="MobiDB-lite"/>
    </source>
</evidence>
<dbReference type="AlphaFoldDB" id="A0ABD2VVA1"/>
<accession>A0ABD2VVA1</accession>
<evidence type="ECO:0000313" key="2">
    <source>
        <dbReference type="EMBL" id="KAL3384534.1"/>
    </source>
</evidence>
<reference evidence="2 3" key="1">
    <citation type="journal article" date="2024" name="bioRxiv">
        <title>A reference genome for Trichogramma kaykai: A tiny desert-dwelling parasitoid wasp with competing sex-ratio distorters.</title>
        <authorList>
            <person name="Culotta J."/>
            <person name="Lindsey A.R."/>
        </authorList>
    </citation>
    <scope>NUCLEOTIDE SEQUENCE [LARGE SCALE GENOMIC DNA]</scope>
    <source>
        <strain evidence="2 3">KSX58</strain>
    </source>
</reference>
<feature type="compositionally biased region" description="Basic and acidic residues" evidence="1">
    <location>
        <begin position="26"/>
        <end position="45"/>
    </location>
</feature>
<comment type="caution">
    <text evidence="2">The sequence shown here is derived from an EMBL/GenBank/DDBJ whole genome shotgun (WGS) entry which is preliminary data.</text>
</comment>
<feature type="region of interest" description="Disordered" evidence="1">
    <location>
        <begin position="22"/>
        <end position="69"/>
    </location>
</feature>
<protein>
    <submittedName>
        <fullName evidence="2">Uncharacterized protein</fullName>
    </submittedName>
</protein>